<feature type="domain" description="THAP-type" evidence="6">
    <location>
        <begin position="16"/>
        <end position="108"/>
    </location>
</feature>
<evidence type="ECO:0000256" key="3">
    <source>
        <dbReference type="ARBA" id="ARBA00022833"/>
    </source>
</evidence>
<dbReference type="EMBL" id="JABSTU010000007">
    <property type="protein sequence ID" value="KAH8025884.1"/>
    <property type="molecule type" value="Genomic_DNA"/>
</dbReference>
<dbReference type="Proteomes" id="UP000821866">
    <property type="component" value="Unassembled WGS sequence"/>
</dbReference>
<dbReference type="PROSITE" id="PS50950">
    <property type="entry name" value="ZF_THAP"/>
    <property type="match status" value="1"/>
</dbReference>
<dbReference type="SUPFAM" id="SSF57716">
    <property type="entry name" value="Glucocorticoid receptor-like (DNA-binding domain)"/>
    <property type="match status" value="1"/>
</dbReference>
<proteinExistence type="predicted"/>
<name>A0A9J6DUY7_RHIMP</name>
<evidence type="ECO:0000259" key="6">
    <source>
        <dbReference type="PROSITE" id="PS50950"/>
    </source>
</evidence>
<protein>
    <recommendedName>
        <fullName evidence="6">THAP-type domain-containing protein</fullName>
    </recommendedName>
</protein>
<organism evidence="7 8">
    <name type="scientific">Rhipicephalus microplus</name>
    <name type="common">Cattle tick</name>
    <name type="synonym">Boophilus microplus</name>
    <dbReference type="NCBI Taxonomy" id="6941"/>
    <lineage>
        <taxon>Eukaryota</taxon>
        <taxon>Metazoa</taxon>
        <taxon>Ecdysozoa</taxon>
        <taxon>Arthropoda</taxon>
        <taxon>Chelicerata</taxon>
        <taxon>Arachnida</taxon>
        <taxon>Acari</taxon>
        <taxon>Parasitiformes</taxon>
        <taxon>Ixodida</taxon>
        <taxon>Ixodoidea</taxon>
        <taxon>Ixodidae</taxon>
        <taxon>Rhipicephalinae</taxon>
        <taxon>Rhipicephalus</taxon>
        <taxon>Boophilus</taxon>
    </lineage>
</organism>
<dbReference type="Pfam" id="PF05485">
    <property type="entry name" value="THAP"/>
    <property type="match status" value="1"/>
</dbReference>
<keyword evidence="4 5" id="KW-0238">DNA-binding</keyword>
<comment type="caution">
    <text evidence="7">The sequence shown here is derived from an EMBL/GenBank/DDBJ whole genome shotgun (WGS) entry which is preliminary data.</text>
</comment>
<evidence type="ECO:0000256" key="2">
    <source>
        <dbReference type="ARBA" id="ARBA00022771"/>
    </source>
</evidence>
<evidence type="ECO:0000256" key="1">
    <source>
        <dbReference type="ARBA" id="ARBA00022723"/>
    </source>
</evidence>
<dbReference type="InterPro" id="IPR006612">
    <property type="entry name" value="THAP_Znf"/>
</dbReference>
<evidence type="ECO:0000313" key="8">
    <source>
        <dbReference type="Proteomes" id="UP000821866"/>
    </source>
</evidence>
<evidence type="ECO:0000256" key="4">
    <source>
        <dbReference type="ARBA" id="ARBA00023125"/>
    </source>
</evidence>
<evidence type="ECO:0000313" key="7">
    <source>
        <dbReference type="EMBL" id="KAH8025884.1"/>
    </source>
</evidence>
<dbReference type="SMART" id="SM00980">
    <property type="entry name" value="THAP"/>
    <property type="match status" value="1"/>
</dbReference>
<dbReference type="GO" id="GO:0008270">
    <property type="term" value="F:zinc ion binding"/>
    <property type="evidence" value="ECO:0007669"/>
    <property type="project" value="UniProtKB-KW"/>
</dbReference>
<keyword evidence="1" id="KW-0479">Metal-binding</keyword>
<accession>A0A9J6DUY7</accession>
<evidence type="ECO:0000256" key="5">
    <source>
        <dbReference type="PROSITE-ProRule" id="PRU00309"/>
    </source>
</evidence>
<dbReference type="VEuPathDB" id="VectorBase:LOC119169927"/>
<sequence length="120" mass="13577">MIVGILDPVSGALAVVERDLDASKTSGCRTSTAVSCSNLLKKGFALYRFPQGDRNRARHRVWEVRTKWDKLKANDNSRLSGVHFEFDQFESFRKGPKKLKCTAVPTLFLHCADKKKRKPP</sequence>
<dbReference type="SMART" id="SM00692">
    <property type="entry name" value="DM3"/>
    <property type="match status" value="1"/>
</dbReference>
<gene>
    <name evidence="7" type="ORF">HPB51_013589</name>
</gene>
<keyword evidence="2 5" id="KW-0863">Zinc-finger</keyword>
<reference evidence="7" key="1">
    <citation type="journal article" date="2020" name="Cell">
        <title>Large-Scale Comparative Analyses of Tick Genomes Elucidate Their Genetic Diversity and Vector Capacities.</title>
        <authorList>
            <consortium name="Tick Genome and Microbiome Consortium (TIGMIC)"/>
            <person name="Jia N."/>
            <person name="Wang J."/>
            <person name="Shi W."/>
            <person name="Du L."/>
            <person name="Sun Y."/>
            <person name="Zhan W."/>
            <person name="Jiang J.F."/>
            <person name="Wang Q."/>
            <person name="Zhang B."/>
            <person name="Ji P."/>
            <person name="Bell-Sakyi L."/>
            <person name="Cui X.M."/>
            <person name="Yuan T.T."/>
            <person name="Jiang B.G."/>
            <person name="Yang W.F."/>
            <person name="Lam T.T."/>
            <person name="Chang Q.C."/>
            <person name="Ding S.J."/>
            <person name="Wang X.J."/>
            <person name="Zhu J.G."/>
            <person name="Ruan X.D."/>
            <person name="Zhao L."/>
            <person name="Wei J.T."/>
            <person name="Ye R.Z."/>
            <person name="Que T.C."/>
            <person name="Du C.H."/>
            <person name="Zhou Y.H."/>
            <person name="Cheng J.X."/>
            <person name="Dai P.F."/>
            <person name="Guo W.B."/>
            <person name="Han X.H."/>
            <person name="Huang E.J."/>
            <person name="Li L.F."/>
            <person name="Wei W."/>
            <person name="Gao Y.C."/>
            <person name="Liu J.Z."/>
            <person name="Shao H.Z."/>
            <person name="Wang X."/>
            <person name="Wang C.C."/>
            <person name="Yang T.C."/>
            <person name="Huo Q.B."/>
            <person name="Li W."/>
            <person name="Chen H.Y."/>
            <person name="Chen S.E."/>
            <person name="Zhou L.G."/>
            <person name="Ni X.B."/>
            <person name="Tian J.H."/>
            <person name="Sheng Y."/>
            <person name="Liu T."/>
            <person name="Pan Y.S."/>
            <person name="Xia L.Y."/>
            <person name="Li J."/>
            <person name="Zhao F."/>
            <person name="Cao W.C."/>
        </authorList>
    </citation>
    <scope>NUCLEOTIDE SEQUENCE</scope>
    <source>
        <strain evidence="7">Rmic-2018</strain>
    </source>
</reference>
<dbReference type="AlphaFoldDB" id="A0A9J6DUY7"/>
<dbReference type="GO" id="GO:0003677">
    <property type="term" value="F:DNA binding"/>
    <property type="evidence" value="ECO:0007669"/>
    <property type="project" value="UniProtKB-UniRule"/>
</dbReference>
<keyword evidence="3" id="KW-0862">Zinc</keyword>
<reference evidence="7" key="2">
    <citation type="submission" date="2021-09" db="EMBL/GenBank/DDBJ databases">
        <authorList>
            <person name="Jia N."/>
            <person name="Wang J."/>
            <person name="Shi W."/>
            <person name="Du L."/>
            <person name="Sun Y."/>
            <person name="Zhan W."/>
            <person name="Jiang J."/>
            <person name="Wang Q."/>
            <person name="Zhang B."/>
            <person name="Ji P."/>
            <person name="Sakyi L.B."/>
            <person name="Cui X."/>
            <person name="Yuan T."/>
            <person name="Jiang B."/>
            <person name="Yang W."/>
            <person name="Lam T.T.-Y."/>
            <person name="Chang Q."/>
            <person name="Ding S."/>
            <person name="Wang X."/>
            <person name="Zhu J."/>
            <person name="Ruan X."/>
            <person name="Zhao L."/>
            <person name="Wei J."/>
            <person name="Que T."/>
            <person name="Du C."/>
            <person name="Cheng J."/>
            <person name="Dai P."/>
            <person name="Han X."/>
            <person name="Huang E."/>
            <person name="Gao Y."/>
            <person name="Liu J."/>
            <person name="Shao H."/>
            <person name="Ye R."/>
            <person name="Li L."/>
            <person name="Wei W."/>
            <person name="Wang X."/>
            <person name="Wang C."/>
            <person name="Huo Q."/>
            <person name="Li W."/>
            <person name="Guo W."/>
            <person name="Chen H."/>
            <person name="Chen S."/>
            <person name="Zhou L."/>
            <person name="Zhou L."/>
            <person name="Ni X."/>
            <person name="Tian J."/>
            <person name="Zhou Y."/>
            <person name="Sheng Y."/>
            <person name="Liu T."/>
            <person name="Pan Y."/>
            <person name="Xia L."/>
            <person name="Li J."/>
            <person name="Zhao F."/>
            <person name="Cao W."/>
        </authorList>
    </citation>
    <scope>NUCLEOTIDE SEQUENCE</scope>
    <source>
        <strain evidence="7">Rmic-2018</strain>
        <tissue evidence="7">Larvae</tissue>
    </source>
</reference>
<keyword evidence="8" id="KW-1185">Reference proteome</keyword>